<keyword evidence="2" id="KW-0238">DNA-binding</keyword>
<evidence type="ECO:0000259" key="4">
    <source>
        <dbReference type="PROSITE" id="PS51118"/>
    </source>
</evidence>
<protein>
    <submittedName>
        <fullName evidence="5">Transcriptional regulator, HxlR family</fullName>
    </submittedName>
</protein>
<evidence type="ECO:0000313" key="5">
    <source>
        <dbReference type="EMBL" id="SMO68089.1"/>
    </source>
</evidence>
<dbReference type="InterPro" id="IPR036388">
    <property type="entry name" value="WH-like_DNA-bd_sf"/>
</dbReference>
<dbReference type="InterPro" id="IPR011991">
    <property type="entry name" value="ArsR-like_HTH"/>
</dbReference>
<dbReference type="CDD" id="cd00090">
    <property type="entry name" value="HTH_ARSR"/>
    <property type="match status" value="1"/>
</dbReference>
<sequence>MGGYGQYCPIALAAEVFAQRWTPIIIRNLALGCVHFGDILEGAPGLSRSVLAQRLHTLQRDGVVERRSSGRTTEYALTEMGRELGDICFTLGAWGARWREVAPGDQDPYLALWTLSRLIDPASLPRPRVVVRFDVRRSRAPHHLWLLLDRTGNEVCVETPGFPDDGVVTTDVSSLVRWCAGRLGLAAARESREMALAAPPWLERELARWGRLSPYAGVEPARSPQPVS</sequence>
<keyword evidence="3" id="KW-0804">Transcription</keyword>
<keyword evidence="1" id="KW-0805">Transcription regulation</keyword>
<reference evidence="5 6" key="1">
    <citation type="submission" date="2017-05" db="EMBL/GenBank/DDBJ databases">
        <authorList>
            <person name="Varghese N."/>
            <person name="Submissions S."/>
        </authorList>
    </citation>
    <scope>NUCLEOTIDE SEQUENCE [LARGE SCALE GENOMIC DNA]</scope>
    <source>
        <strain evidence="5 6">DSM 46834</strain>
    </source>
</reference>
<dbReference type="Gene3D" id="1.10.10.10">
    <property type="entry name" value="Winged helix-like DNA-binding domain superfamily/Winged helix DNA-binding domain"/>
    <property type="match status" value="1"/>
</dbReference>
<evidence type="ECO:0000313" key="6">
    <source>
        <dbReference type="Proteomes" id="UP000317484"/>
    </source>
</evidence>
<proteinExistence type="predicted"/>
<dbReference type="PANTHER" id="PTHR33204:SF18">
    <property type="entry name" value="TRANSCRIPTIONAL REGULATORY PROTEIN"/>
    <property type="match status" value="1"/>
</dbReference>
<dbReference type="Pfam" id="PF01638">
    <property type="entry name" value="HxlR"/>
    <property type="match status" value="1"/>
</dbReference>
<accession>A0A521D8R4</accession>
<dbReference type="Proteomes" id="UP000317484">
    <property type="component" value="Unassembled WGS sequence"/>
</dbReference>
<dbReference type="RefSeq" id="WP_142458184.1">
    <property type="nucleotide sequence ID" value="NZ_FXTJ01000003.1"/>
</dbReference>
<dbReference type="PROSITE" id="PS51118">
    <property type="entry name" value="HTH_HXLR"/>
    <property type="match status" value="1"/>
</dbReference>
<organism evidence="5 6">
    <name type="scientific">Geodermatophilus aquaeductus</name>
    <dbReference type="NCBI Taxonomy" id="1564161"/>
    <lineage>
        <taxon>Bacteria</taxon>
        <taxon>Bacillati</taxon>
        <taxon>Actinomycetota</taxon>
        <taxon>Actinomycetes</taxon>
        <taxon>Geodermatophilales</taxon>
        <taxon>Geodermatophilaceae</taxon>
        <taxon>Geodermatophilus</taxon>
    </lineage>
</organism>
<dbReference type="InterPro" id="IPR002577">
    <property type="entry name" value="HTH_HxlR"/>
</dbReference>
<dbReference type="PANTHER" id="PTHR33204">
    <property type="entry name" value="TRANSCRIPTIONAL REGULATOR, MARR FAMILY"/>
    <property type="match status" value="1"/>
</dbReference>
<evidence type="ECO:0000256" key="3">
    <source>
        <dbReference type="ARBA" id="ARBA00023163"/>
    </source>
</evidence>
<evidence type="ECO:0000256" key="1">
    <source>
        <dbReference type="ARBA" id="ARBA00023015"/>
    </source>
</evidence>
<feature type="domain" description="HTH hxlR-type" evidence="4">
    <location>
        <begin position="8"/>
        <end position="103"/>
    </location>
</feature>
<dbReference type="InterPro" id="IPR036390">
    <property type="entry name" value="WH_DNA-bd_sf"/>
</dbReference>
<gene>
    <name evidence="5" type="ORF">SAMN06273567_10310</name>
</gene>
<dbReference type="SUPFAM" id="SSF46785">
    <property type="entry name" value="Winged helix' DNA-binding domain"/>
    <property type="match status" value="1"/>
</dbReference>
<evidence type="ECO:0000256" key="2">
    <source>
        <dbReference type="ARBA" id="ARBA00023125"/>
    </source>
</evidence>
<dbReference type="GO" id="GO:0003677">
    <property type="term" value="F:DNA binding"/>
    <property type="evidence" value="ECO:0007669"/>
    <property type="project" value="UniProtKB-KW"/>
</dbReference>
<name>A0A521D8R4_9ACTN</name>
<dbReference type="EMBL" id="FXTJ01000003">
    <property type="protein sequence ID" value="SMO68089.1"/>
    <property type="molecule type" value="Genomic_DNA"/>
</dbReference>
<keyword evidence="6" id="KW-1185">Reference proteome</keyword>
<dbReference type="AlphaFoldDB" id="A0A521D8R4"/>